<name>A0A921HM86_9BACT</name>
<reference evidence="2" key="2">
    <citation type="submission" date="2021-09" db="EMBL/GenBank/DDBJ databases">
        <authorList>
            <person name="Gilroy R."/>
        </authorList>
    </citation>
    <scope>NUCLEOTIDE SEQUENCE</scope>
    <source>
        <strain evidence="2">9794</strain>
    </source>
</reference>
<feature type="coiled-coil region" evidence="1">
    <location>
        <begin position="27"/>
        <end position="54"/>
    </location>
</feature>
<reference evidence="2" key="1">
    <citation type="journal article" date="2021" name="PeerJ">
        <title>Extensive microbial diversity within the chicken gut microbiome revealed by metagenomics and culture.</title>
        <authorList>
            <person name="Gilroy R."/>
            <person name="Ravi A."/>
            <person name="Getino M."/>
            <person name="Pursley I."/>
            <person name="Horton D.L."/>
            <person name="Alikhan N.F."/>
            <person name="Baker D."/>
            <person name="Gharbi K."/>
            <person name="Hall N."/>
            <person name="Watson M."/>
            <person name="Adriaenssens E.M."/>
            <person name="Foster-Nyarko E."/>
            <person name="Jarju S."/>
            <person name="Secka A."/>
            <person name="Antonio M."/>
            <person name="Oren A."/>
            <person name="Chaudhuri R.R."/>
            <person name="La Ragione R."/>
            <person name="Hildebrand F."/>
            <person name="Pallen M.J."/>
        </authorList>
    </citation>
    <scope>NUCLEOTIDE SEQUENCE</scope>
    <source>
        <strain evidence="2">9794</strain>
    </source>
</reference>
<accession>A0A921HM86</accession>
<dbReference type="AlphaFoldDB" id="A0A921HM86"/>
<sequence>MNKEHCLAFNKMVDCYLNNQINNLFDLEENMKALNNFQAKIDELQEMKDLAQIEHNGIALTILRKYVMREKSGKLLMRNLIRQYYDLNDEQIKRYEKYTRPSGGYYVTNAMVLYRKGSNFVNLGSRYCASNLKSPSGESFVYEDLLRNSFFSLASYEWNPDAALYGTDGGKRWPFLFKNNFLDWSNISLLHDLEEVTISLRPLLNNWGYIAWQGIDCIEKTLRHLQVLNNKSRIEKDAGYMSDKEVNNYIEMYSQNIYELYSYLPLQESFVLEYQDKLNWDVLDLNPRIEWTFPLVQILLKKQSLKPEPEQQKGLKGNKGMFNKLFRPLLNDDIISDLEKLYNI</sequence>
<dbReference type="EMBL" id="DYWE01000118">
    <property type="protein sequence ID" value="HJF82243.1"/>
    <property type="molecule type" value="Genomic_DNA"/>
</dbReference>
<dbReference type="RefSeq" id="WP_118026230.1">
    <property type="nucleotide sequence ID" value="NZ_CATWOP010000002.1"/>
</dbReference>
<proteinExistence type="predicted"/>
<organism evidence="2 3">
    <name type="scientific">Phocaeicola plebeius</name>
    <dbReference type="NCBI Taxonomy" id="310297"/>
    <lineage>
        <taxon>Bacteria</taxon>
        <taxon>Pseudomonadati</taxon>
        <taxon>Bacteroidota</taxon>
        <taxon>Bacteroidia</taxon>
        <taxon>Bacteroidales</taxon>
        <taxon>Bacteroidaceae</taxon>
        <taxon>Phocaeicola</taxon>
    </lineage>
</organism>
<protein>
    <submittedName>
        <fullName evidence="2">Uncharacterized protein</fullName>
    </submittedName>
</protein>
<evidence type="ECO:0000313" key="2">
    <source>
        <dbReference type="EMBL" id="HJF82243.1"/>
    </source>
</evidence>
<comment type="caution">
    <text evidence="2">The sequence shown here is derived from an EMBL/GenBank/DDBJ whole genome shotgun (WGS) entry which is preliminary data.</text>
</comment>
<evidence type="ECO:0000313" key="3">
    <source>
        <dbReference type="Proteomes" id="UP000722357"/>
    </source>
</evidence>
<dbReference type="Proteomes" id="UP000722357">
    <property type="component" value="Unassembled WGS sequence"/>
</dbReference>
<evidence type="ECO:0000256" key="1">
    <source>
        <dbReference type="SAM" id="Coils"/>
    </source>
</evidence>
<gene>
    <name evidence="2" type="ORF">K8V40_11465</name>
</gene>
<keyword evidence="1" id="KW-0175">Coiled coil</keyword>